<dbReference type="RefSeq" id="WP_084237828.1">
    <property type="nucleotide sequence ID" value="NZ_FWXT01000001.1"/>
</dbReference>
<proteinExistence type="inferred from homology"/>
<reference evidence="9" key="1">
    <citation type="submission" date="2017-04" db="EMBL/GenBank/DDBJ databases">
        <authorList>
            <person name="Varghese N."/>
            <person name="Submissions S."/>
        </authorList>
    </citation>
    <scope>NUCLEOTIDE SEQUENCE [LARGE SCALE GENOMIC DNA]</scope>
    <source>
        <strain evidence="9">DSM 12126</strain>
    </source>
</reference>
<dbReference type="CDD" id="cd08977">
    <property type="entry name" value="SusD"/>
    <property type="match status" value="1"/>
</dbReference>
<dbReference type="Proteomes" id="UP000192756">
    <property type="component" value="Unassembled WGS sequence"/>
</dbReference>
<evidence type="ECO:0000313" key="9">
    <source>
        <dbReference type="Proteomes" id="UP000192756"/>
    </source>
</evidence>
<gene>
    <name evidence="8" type="ORF">SAMN04488524_1620</name>
</gene>
<dbReference type="Pfam" id="PF07980">
    <property type="entry name" value="SusD_RagB"/>
    <property type="match status" value="1"/>
</dbReference>
<evidence type="ECO:0000256" key="1">
    <source>
        <dbReference type="ARBA" id="ARBA00004442"/>
    </source>
</evidence>
<dbReference type="InterPro" id="IPR033985">
    <property type="entry name" value="SusD-like_N"/>
</dbReference>
<dbReference type="GO" id="GO:0009279">
    <property type="term" value="C:cell outer membrane"/>
    <property type="evidence" value="ECO:0007669"/>
    <property type="project" value="UniProtKB-SubCell"/>
</dbReference>
<dbReference type="PROSITE" id="PS51257">
    <property type="entry name" value="PROKAR_LIPOPROTEIN"/>
    <property type="match status" value="1"/>
</dbReference>
<feature type="domain" description="RagB/SusD" evidence="6">
    <location>
        <begin position="333"/>
        <end position="478"/>
    </location>
</feature>
<dbReference type="Gene3D" id="1.25.40.390">
    <property type="match status" value="1"/>
</dbReference>
<name>A0A1W2ASL9_9SPHI</name>
<dbReference type="EMBL" id="FWXT01000001">
    <property type="protein sequence ID" value="SMC63441.1"/>
    <property type="molecule type" value="Genomic_DNA"/>
</dbReference>
<evidence type="ECO:0000256" key="2">
    <source>
        <dbReference type="ARBA" id="ARBA00006275"/>
    </source>
</evidence>
<evidence type="ECO:0000256" key="4">
    <source>
        <dbReference type="ARBA" id="ARBA00023136"/>
    </source>
</evidence>
<dbReference type="Pfam" id="PF14322">
    <property type="entry name" value="SusD-like_3"/>
    <property type="match status" value="1"/>
</dbReference>
<dbReference type="OrthoDB" id="1080118at2"/>
<accession>A0A1W2ASL9</accession>
<comment type="subcellular location">
    <subcellularLocation>
        <location evidence="1">Cell outer membrane</location>
    </subcellularLocation>
</comment>
<organism evidence="8 9">
    <name type="scientific">Pedobacter africanus</name>
    <dbReference type="NCBI Taxonomy" id="151894"/>
    <lineage>
        <taxon>Bacteria</taxon>
        <taxon>Pseudomonadati</taxon>
        <taxon>Bacteroidota</taxon>
        <taxon>Sphingobacteriia</taxon>
        <taxon>Sphingobacteriales</taxon>
        <taxon>Sphingobacteriaceae</taxon>
        <taxon>Pedobacter</taxon>
    </lineage>
</organism>
<evidence type="ECO:0000259" key="7">
    <source>
        <dbReference type="Pfam" id="PF14322"/>
    </source>
</evidence>
<keyword evidence="3" id="KW-0732">Signal</keyword>
<feature type="domain" description="SusD-like N-terminal" evidence="7">
    <location>
        <begin position="79"/>
        <end position="234"/>
    </location>
</feature>
<keyword evidence="9" id="KW-1185">Reference proteome</keyword>
<dbReference type="InterPro" id="IPR011990">
    <property type="entry name" value="TPR-like_helical_dom_sf"/>
</dbReference>
<evidence type="ECO:0000313" key="8">
    <source>
        <dbReference type="EMBL" id="SMC63441.1"/>
    </source>
</evidence>
<dbReference type="Gene3D" id="2.20.20.130">
    <property type="match status" value="1"/>
</dbReference>
<keyword evidence="5" id="KW-0998">Cell outer membrane</keyword>
<dbReference type="InterPro" id="IPR012944">
    <property type="entry name" value="SusD_RagB_dom"/>
</dbReference>
<protein>
    <submittedName>
        <fullName evidence="8">Starch-binding associating with outer membrane</fullName>
    </submittedName>
</protein>
<sequence length="479" mass="53143">MKNIAKIALLILLALSVGSCKKFLEKEPIGKVGKQVLFEDVNGAKLALMGSYKSMLDYYRNEFGMYGDVASDNLVNVPANNVYMPEQFNFSSTAEDEASGAGHIWLDIYETLNNVNNLINAIPELKAKFPGSTGELDALQAQALVLRAICHLDLSKVFSQPYTFTADGSHMGIPLLLKTPNPGQQVPRNTMKETYDQIIKDISDAIPVLKIYGNTDQALISYQAALGLLSRVYLYQGNWTQSLANADLVINDKAYALATASSYKTVFTAYPLSSSSPKVEILFQLSAQGQDKYGATDINTIFSSFSAARYKASAKLLGLFDANDIRKKDMFSVNSTKSITKKYADSISTVPNPFTIKVIRLSEVYLNRAEANWNLGKYDDAAKDLQIISQRAHPNKTITIIYSSAADLYKQIADERNRELCFEGHRLIDLVRRKENLQRGNDCNSTVCSLNYPNDKFVLPITTKELDANKAMKQNPGYN</sequence>
<dbReference type="STRING" id="151894.SAMN04488524_1620"/>
<dbReference type="Gene3D" id="1.25.40.900">
    <property type="match status" value="1"/>
</dbReference>
<dbReference type="AlphaFoldDB" id="A0A1W2ASL9"/>
<keyword evidence="4" id="KW-0472">Membrane</keyword>
<evidence type="ECO:0000256" key="3">
    <source>
        <dbReference type="ARBA" id="ARBA00022729"/>
    </source>
</evidence>
<evidence type="ECO:0000259" key="6">
    <source>
        <dbReference type="Pfam" id="PF07980"/>
    </source>
</evidence>
<evidence type="ECO:0000256" key="5">
    <source>
        <dbReference type="ARBA" id="ARBA00023237"/>
    </source>
</evidence>
<comment type="similarity">
    <text evidence="2">Belongs to the SusD family.</text>
</comment>
<dbReference type="SUPFAM" id="SSF48452">
    <property type="entry name" value="TPR-like"/>
    <property type="match status" value="1"/>
</dbReference>